<dbReference type="PANTHER" id="PTHR45997">
    <property type="entry name" value="DNA LIGASE 4"/>
    <property type="match status" value="1"/>
</dbReference>
<dbReference type="PROSITE" id="PS50160">
    <property type="entry name" value="DNA_LIGASE_A3"/>
    <property type="match status" value="1"/>
</dbReference>
<dbReference type="GO" id="GO:0003910">
    <property type="term" value="F:DNA ligase (ATP) activity"/>
    <property type="evidence" value="ECO:0007669"/>
    <property type="project" value="UniProtKB-EC"/>
</dbReference>
<dbReference type="InterPro" id="IPR029710">
    <property type="entry name" value="LIG4"/>
</dbReference>
<comment type="similarity">
    <text evidence="3 16">Belongs to the ATP-dependent DNA ligase family.</text>
</comment>
<evidence type="ECO:0000259" key="19">
    <source>
        <dbReference type="PROSITE" id="PS50172"/>
    </source>
</evidence>
<dbReference type="InterPro" id="IPR036420">
    <property type="entry name" value="BRCT_dom_sf"/>
</dbReference>
<feature type="compositionally biased region" description="Acidic residues" evidence="17">
    <location>
        <begin position="812"/>
        <end position="825"/>
    </location>
</feature>
<dbReference type="GO" id="GO:0006303">
    <property type="term" value="P:double-strand break repair via nonhomologous end joining"/>
    <property type="evidence" value="ECO:0007669"/>
    <property type="project" value="TreeGrafter"/>
</dbReference>
<keyword evidence="7 15" id="KW-0547">Nucleotide-binding</keyword>
<protein>
    <recommendedName>
        <fullName evidence="15">DNA ligase</fullName>
        <ecNumber evidence="15">6.5.1.1</ecNumber>
    </recommendedName>
</protein>
<dbReference type="GO" id="GO:0003677">
    <property type="term" value="F:DNA binding"/>
    <property type="evidence" value="ECO:0007669"/>
    <property type="project" value="InterPro"/>
</dbReference>
<evidence type="ECO:0000256" key="9">
    <source>
        <dbReference type="ARBA" id="ARBA00022840"/>
    </source>
</evidence>
<comment type="subcellular location">
    <subcellularLocation>
        <location evidence="2">Nucleus</location>
    </subcellularLocation>
</comment>
<keyword evidence="6" id="KW-0677">Repeat</keyword>
<evidence type="ECO:0000259" key="18">
    <source>
        <dbReference type="PROSITE" id="PS50160"/>
    </source>
</evidence>
<keyword evidence="12 15" id="KW-0234">DNA repair</keyword>
<dbReference type="Pfam" id="PF04679">
    <property type="entry name" value="DNA_ligase_A_C"/>
    <property type="match status" value="1"/>
</dbReference>
<evidence type="ECO:0000256" key="10">
    <source>
        <dbReference type="ARBA" id="ARBA00022842"/>
    </source>
</evidence>
<dbReference type="Pfam" id="PF04675">
    <property type="entry name" value="DNA_ligase_A_N"/>
    <property type="match status" value="1"/>
</dbReference>
<dbReference type="EC" id="6.5.1.1" evidence="15"/>
<dbReference type="NCBIfam" id="TIGR00574">
    <property type="entry name" value="dnl1"/>
    <property type="match status" value="1"/>
</dbReference>
<evidence type="ECO:0000256" key="4">
    <source>
        <dbReference type="ARBA" id="ARBA00022598"/>
    </source>
</evidence>
<evidence type="ECO:0000256" key="12">
    <source>
        <dbReference type="ARBA" id="ARBA00023204"/>
    </source>
</evidence>
<keyword evidence="11 15" id="KW-0233">DNA recombination</keyword>
<dbReference type="OMA" id="IMLQHRT"/>
<evidence type="ECO:0000256" key="15">
    <source>
        <dbReference type="RuleBase" id="RU000617"/>
    </source>
</evidence>
<keyword evidence="10" id="KW-0460">Magnesium</keyword>
<evidence type="ECO:0000256" key="16">
    <source>
        <dbReference type="RuleBase" id="RU004196"/>
    </source>
</evidence>
<evidence type="ECO:0000256" key="6">
    <source>
        <dbReference type="ARBA" id="ARBA00022737"/>
    </source>
</evidence>
<dbReference type="Proteomes" id="UP000219338">
    <property type="component" value="Unassembled WGS sequence"/>
</dbReference>
<dbReference type="EMBL" id="FUEG01000004">
    <property type="protein sequence ID" value="SJL03513.1"/>
    <property type="molecule type" value="Genomic_DNA"/>
</dbReference>
<dbReference type="InterPro" id="IPR012308">
    <property type="entry name" value="DNA_ligase_ATP-dep_N"/>
</dbReference>
<evidence type="ECO:0000256" key="3">
    <source>
        <dbReference type="ARBA" id="ARBA00007572"/>
    </source>
</evidence>
<keyword evidence="9 15" id="KW-0067">ATP-binding</keyword>
<dbReference type="PROSITE" id="PS50172">
    <property type="entry name" value="BRCT"/>
    <property type="match status" value="2"/>
</dbReference>
<keyword evidence="21" id="KW-1185">Reference proteome</keyword>
<keyword evidence="13" id="KW-0539">Nucleus</keyword>
<evidence type="ECO:0000256" key="8">
    <source>
        <dbReference type="ARBA" id="ARBA00022763"/>
    </source>
</evidence>
<evidence type="ECO:0000313" key="21">
    <source>
        <dbReference type="Proteomes" id="UP000219338"/>
    </source>
</evidence>
<dbReference type="InterPro" id="IPR044125">
    <property type="entry name" value="Adenylation_DNA_ligase_IV"/>
</dbReference>
<dbReference type="CDD" id="cd18435">
    <property type="entry name" value="BRCT_BRC1_like_rpt1"/>
    <property type="match status" value="1"/>
</dbReference>
<evidence type="ECO:0000256" key="5">
    <source>
        <dbReference type="ARBA" id="ARBA00022723"/>
    </source>
</evidence>
<dbReference type="OrthoDB" id="151490at2759"/>
<dbReference type="CDD" id="cd07903">
    <property type="entry name" value="Adenylation_DNA_ligase_IV"/>
    <property type="match status" value="1"/>
</dbReference>
<accession>A0A284R474</accession>
<gene>
    <name evidence="20" type="ORF">ARMOST_06869</name>
</gene>
<evidence type="ECO:0000256" key="13">
    <source>
        <dbReference type="ARBA" id="ARBA00023242"/>
    </source>
</evidence>
<dbReference type="PANTHER" id="PTHR45997:SF1">
    <property type="entry name" value="DNA LIGASE 4"/>
    <property type="match status" value="1"/>
</dbReference>
<feature type="region of interest" description="Disordered" evidence="17">
    <location>
        <begin position="802"/>
        <end position="838"/>
    </location>
</feature>
<proteinExistence type="inferred from homology"/>
<dbReference type="CDD" id="cd07968">
    <property type="entry name" value="OBF_DNA_ligase_IV"/>
    <property type="match status" value="1"/>
</dbReference>
<dbReference type="SUPFAM" id="SSF52113">
    <property type="entry name" value="BRCT domain"/>
    <property type="match status" value="2"/>
</dbReference>
<dbReference type="Pfam" id="PF01068">
    <property type="entry name" value="DNA_ligase_A_M"/>
    <property type="match status" value="1"/>
</dbReference>
<keyword evidence="4 15" id="KW-0436">Ligase</keyword>
<reference evidence="21" key="1">
    <citation type="journal article" date="2017" name="Nat. Ecol. Evol.">
        <title>Genome expansion and lineage-specific genetic innovations in the forest pathogenic fungi Armillaria.</title>
        <authorList>
            <person name="Sipos G."/>
            <person name="Prasanna A.N."/>
            <person name="Walter M.C."/>
            <person name="O'Connor E."/>
            <person name="Balint B."/>
            <person name="Krizsan K."/>
            <person name="Kiss B."/>
            <person name="Hess J."/>
            <person name="Varga T."/>
            <person name="Slot J."/>
            <person name="Riley R."/>
            <person name="Boka B."/>
            <person name="Rigling D."/>
            <person name="Barry K."/>
            <person name="Lee J."/>
            <person name="Mihaltcheva S."/>
            <person name="LaButti K."/>
            <person name="Lipzen A."/>
            <person name="Waldron R."/>
            <person name="Moloney N.M."/>
            <person name="Sperisen C."/>
            <person name="Kredics L."/>
            <person name="Vagvoelgyi C."/>
            <person name="Patrignani A."/>
            <person name="Fitzpatrick D."/>
            <person name="Nagy I."/>
            <person name="Doyle S."/>
            <person name="Anderson J.B."/>
            <person name="Grigoriev I.V."/>
            <person name="Gueldener U."/>
            <person name="Muensterkoetter M."/>
            <person name="Nagy L.G."/>
        </authorList>
    </citation>
    <scope>NUCLEOTIDE SEQUENCE [LARGE SCALE GENOMIC DNA]</scope>
    <source>
        <strain evidence="21">C18/9</strain>
    </source>
</reference>
<evidence type="ECO:0000256" key="1">
    <source>
        <dbReference type="ARBA" id="ARBA00001946"/>
    </source>
</evidence>
<dbReference type="InterPro" id="IPR000977">
    <property type="entry name" value="DNA_ligase_ATP-dep"/>
</dbReference>
<dbReference type="Gene3D" id="3.30.470.30">
    <property type="entry name" value="DNA ligase/mRNA capping enzyme"/>
    <property type="match status" value="1"/>
</dbReference>
<keyword evidence="5" id="KW-0479">Metal-binding</keyword>
<dbReference type="PROSITE" id="PS00697">
    <property type="entry name" value="DNA_LIGASE_A1"/>
    <property type="match status" value="1"/>
</dbReference>
<comment type="catalytic activity">
    <reaction evidence="14 15">
        <text>ATP + (deoxyribonucleotide)n-3'-hydroxyl + 5'-phospho-(deoxyribonucleotide)m = (deoxyribonucleotide)n+m + AMP + diphosphate.</text>
        <dbReference type="EC" id="6.5.1.1"/>
    </reaction>
</comment>
<dbReference type="GO" id="GO:0006297">
    <property type="term" value="P:nucleotide-excision repair, DNA gap filling"/>
    <property type="evidence" value="ECO:0007669"/>
    <property type="project" value="TreeGrafter"/>
</dbReference>
<feature type="domain" description="BRCT" evidence="19">
    <location>
        <begin position="641"/>
        <end position="737"/>
    </location>
</feature>
<dbReference type="SUPFAM" id="SSF56091">
    <property type="entry name" value="DNA ligase/mRNA capping enzyme, catalytic domain"/>
    <property type="match status" value="1"/>
</dbReference>
<dbReference type="InterPro" id="IPR012340">
    <property type="entry name" value="NA-bd_OB-fold"/>
</dbReference>
<dbReference type="GO" id="GO:0006310">
    <property type="term" value="P:DNA recombination"/>
    <property type="evidence" value="ECO:0007669"/>
    <property type="project" value="UniProtKB-KW"/>
</dbReference>
<dbReference type="Gene3D" id="1.10.3260.10">
    <property type="entry name" value="DNA ligase, ATP-dependent, N-terminal domain"/>
    <property type="match status" value="1"/>
</dbReference>
<dbReference type="STRING" id="47428.A0A284R474"/>
<dbReference type="GO" id="GO:0005524">
    <property type="term" value="F:ATP binding"/>
    <property type="evidence" value="ECO:0007669"/>
    <property type="project" value="UniProtKB-KW"/>
</dbReference>
<name>A0A284R474_ARMOS</name>
<dbReference type="AlphaFoldDB" id="A0A284R474"/>
<dbReference type="GO" id="GO:0071897">
    <property type="term" value="P:DNA biosynthetic process"/>
    <property type="evidence" value="ECO:0007669"/>
    <property type="project" value="InterPro"/>
</dbReference>
<dbReference type="Gene3D" id="3.40.50.10190">
    <property type="entry name" value="BRCT domain"/>
    <property type="match status" value="2"/>
</dbReference>
<evidence type="ECO:0000313" key="20">
    <source>
        <dbReference type="EMBL" id="SJL03513.1"/>
    </source>
</evidence>
<dbReference type="SUPFAM" id="SSF117018">
    <property type="entry name" value="ATP-dependent DNA ligase DNA-binding domain"/>
    <property type="match status" value="1"/>
</dbReference>
<feature type="compositionally biased region" description="Basic and acidic residues" evidence="17">
    <location>
        <begin position="865"/>
        <end position="879"/>
    </location>
</feature>
<dbReference type="Pfam" id="PF00533">
    <property type="entry name" value="BRCT"/>
    <property type="match status" value="1"/>
</dbReference>
<evidence type="ECO:0000256" key="11">
    <source>
        <dbReference type="ARBA" id="ARBA00023172"/>
    </source>
</evidence>
<dbReference type="InterPro" id="IPR036599">
    <property type="entry name" value="DNA_ligase_N_sf"/>
</dbReference>
<sequence>MPEPPQNVGSAPFGILVGLFERLQTERRRDKREKLLSAWFTHWRDEKGKDLYPVLRLLLPQKDRERSTYGLKEQKIAKTYIKLIPLGPRDPDAIRLTNWKKPLEQNKASGDFPTVLYEVVGKRSSVTEGSLSIDDLNEILDELSQKQDSMEVQSKILRRIYNRATPEEQKWIARIILKDLVISVKETTVFAVFHPDAQDLYNTCSDLKKVAWTLWDPSFRLNASDKTVALFHSFAPMLCRRPTKKIEETVKEMNGSEFIIEEKLDGERMQLHKKGNEYYYCSRKGKDYTYLYGKRVGTGSLTPYIDAAFDERVDEIILDGEMLVWDPVSQRNLPFGTLKTAAGDKSKKAHMPRPCFKVFDLLYLNGQSLIDKTTKFRKRNMRACLKEVKGRIEFVAEFTGRDAQHVRQRMDEVMEARGEGLVIKHPKSMYVLNGRNRDWIKVKPEYMDNMGETVDVLVVAANYGTGSRGGGVSTLICAVVDDRHPDSLDEEPKYSSFVRIGSGLTYADYVWVRGLPWKPWNPQEPPEFYQTAKKTTEDKGDVYLEPEDSFILKVKAAEITQSDQYHLGYTMRFPRALSIRQDLTIADCMTASAVLESARTVKKRKMESDITTTKKKKTGKAKAKPTMLPDYQGIKAKDIFVESDIFKGLTFVVMSDPKSRTGEQQKKDLMKLIIVNGGRCQQLAAKHPNLFIVYGGAITPYDLKLSIDKGIHDVVKPEWITDSIALGRPVPLSRRYFFHATKSRKATAEYSMEDDVKKEDDEMAEPTGEINEAGPSAKVEEQAEKIKHETIDPVLAEWLTIDTPRVPRVPADDDSETEDDDDDNDSVNADAPGQDDMDDWFKVKGEDAEVDLKFEASDEVANPTDDVKELDEEKPRMGEDESAMEYDQDLIFKHLCFYLDTSSNARRNGMTAKSKYERVIDASFEEAEKLIISNGGRVVDLDEPKLTHVVIDKRDDSRRLELMRRTAKPKRKYLILSNFIQSCLDEATLLPEEEFSP</sequence>
<dbReference type="Gene3D" id="2.40.50.140">
    <property type="entry name" value="Nucleic acid-binding proteins"/>
    <property type="match status" value="1"/>
</dbReference>
<organism evidence="20 21">
    <name type="scientific">Armillaria ostoyae</name>
    <name type="common">Armillaria root rot fungus</name>
    <dbReference type="NCBI Taxonomy" id="47428"/>
    <lineage>
        <taxon>Eukaryota</taxon>
        <taxon>Fungi</taxon>
        <taxon>Dikarya</taxon>
        <taxon>Basidiomycota</taxon>
        <taxon>Agaricomycotina</taxon>
        <taxon>Agaricomycetes</taxon>
        <taxon>Agaricomycetidae</taxon>
        <taxon>Agaricales</taxon>
        <taxon>Marasmiineae</taxon>
        <taxon>Physalacriaceae</taxon>
        <taxon>Armillaria</taxon>
    </lineage>
</organism>
<evidence type="ECO:0000256" key="17">
    <source>
        <dbReference type="SAM" id="MobiDB-lite"/>
    </source>
</evidence>
<feature type="domain" description="ATP-dependent DNA ligase family profile" evidence="18">
    <location>
        <begin position="355"/>
        <end position="481"/>
    </location>
</feature>
<dbReference type="InterPro" id="IPR012310">
    <property type="entry name" value="DNA_ligase_ATP-dep_cent"/>
</dbReference>
<dbReference type="InterPro" id="IPR012309">
    <property type="entry name" value="DNA_ligase_ATP-dep_C"/>
</dbReference>
<dbReference type="InterPro" id="IPR016059">
    <property type="entry name" value="DNA_ligase_ATP-dep_CS"/>
</dbReference>
<dbReference type="GO" id="GO:0032807">
    <property type="term" value="C:DNA ligase IV complex"/>
    <property type="evidence" value="ECO:0007669"/>
    <property type="project" value="TreeGrafter"/>
</dbReference>
<feature type="region of interest" description="Disordered" evidence="17">
    <location>
        <begin position="750"/>
        <end position="781"/>
    </location>
</feature>
<comment type="cofactor">
    <cofactor evidence="1">
        <name>Mg(2+)</name>
        <dbReference type="ChEBI" id="CHEBI:18420"/>
    </cofactor>
</comment>
<feature type="region of interest" description="Disordered" evidence="17">
    <location>
        <begin position="860"/>
        <end position="882"/>
    </location>
</feature>
<evidence type="ECO:0000256" key="7">
    <source>
        <dbReference type="ARBA" id="ARBA00022741"/>
    </source>
</evidence>
<evidence type="ECO:0000256" key="14">
    <source>
        <dbReference type="ARBA" id="ARBA00034003"/>
    </source>
</evidence>
<dbReference type="InterPro" id="IPR001357">
    <property type="entry name" value="BRCT_dom"/>
</dbReference>
<evidence type="ECO:0000256" key="2">
    <source>
        <dbReference type="ARBA" id="ARBA00004123"/>
    </source>
</evidence>
<feature type="domain" description="BRCT" evidence="19">
    <location>
        <begin position="887"/>
        <end position="997"/>
    </location>
</feature>
<keyword evidence="8 15" id="KW-0227">DNA damage</keyword>
<dbReference type="SMART" id="SM00292">
    <property type="entry name" value="BRCT"/>
    <property type="match status" value="2"/>
</dbReference>
<dbReference type="GO" id="GO:0046872">
    <property type="term" value="F:metal ion binding"/>
    <property type="evidence" value="ECO:0007669"/>
    <property type="project" value="UniProtKB-KW"/>
</dbReference>
<dbReference type="SUPFAM" id="SSF50249">
    <property type="entry name" value="Nucleic acid-binding proteins"/>
    <property type="match status" value="1"/>
</dbReference>